<feature type="transmembrane region" description="Helical" evidence="8">
    <location>
        <begin position="105"/>
        <end position="134"/>
    </location>
</feature>
<reference evidence="9" key="1">
    <citation type="journal article" date="2020" name="Nat. Genet.">
        <title>Genomic diversifications of five Gossypium allopolyploid species and their impact on cotton improvement.</title>
        <authorList>
            <person name="Chen Z.J."/>
            <person name="Sreedasyam A."/>
            <person name="Ando A."/>
            <person name="Song Q."/>
            <person name="De Santiago L.M."/>
            <person name="Hulse-Kemp A.M."/>
            <person name="Ding M."/>
            <person name="Ye W."/>
            <person name="Kirkbride R.C."/>
            <person name="Jenkins J."/>
            <person name="Plott C."/>
            <person name="Lovell J."/>
            <person name="Lin Y.M."/>
            <person name="Vaughn R."/>
            <person name="Liu B."/>
            <person name="Simpson S."/>
            <person name="Scheffler B.E."/>
            <person name="Wen L."/>
            <person name="Saski C.A."/>
            <person name="Grover C.E."/>
            <person name="Hu G."/>
            <person name="Conover J.L."/>
            <person name="Carlson J.W."/>
            <person name="Shu S."/>
            <person name="Boston L.B."/>
            <person name="Williams M."/>
            <person name="Peterson D.G."/>
            <person name="McGee K."/>
            <person name="Jones D.C."/>
            <person name="Wendel J.F."/>
            <person name="Stelly D.M."/>
            <person name="Grimwood J."/>
            <person name="Schmutz J."/>
        </authorList>
    </citation>
    <scope>NUCLEOTIDE SEQUENCE [LARGE SCALE GENOMIC DNA]</scope>
    <source>
        <strain evidence="9">cv. TM-1</strain>
    </source>
</reference>
<dbReference type="KEGG" id="ghi:107928508"/>
<dbReference type="GO" id="GO:0015267">
    <property type="term" value="F:channel activity"/>
    <property type="evidence" value="ECO:0007669"/>
    <property type="project" value="InterPro"/>
</dbReference>
<dbReference type="RefSeq" id="XP_016715239.1">
    <property type="nucleotide sequence ID" value="XM_016859750.2"/>
</dbReference>
<dbReference type="InterPro" id="IPR034294">
    <property type="entry name" value="Aquaporin_transptr"/>
</dbReference>
<feature type="transmembrane region" description="Helical" evidence="8">
    <location>
        <begin position="250"/>
        <end position="271"/>
    </location>
</feature>
<evidence type="ECO:0000256" key="3">
    <source>
        <dbReference type="ARBA" id="ARBA00022692"/>
    </source>
</evidence>
<dbReference type="STRING" id="3635.A0A1U8LPX7"/>
<evidence type="ECO:0000256" key="1">
    <source>
        <dbReference type="ARBA" id="ARBA00004141"/>
    </source>
</evidence>
<dbReference type="Proteomes" id="UP000818029">
    <property type="component" value="Chromosome A09"/>
</dbReference>
<sequence>MKPLVLKMKHFFKDNHLPNVSNNNESRDDHEMGSSSMSANGDILIQNPSFHCFLQGKDLNPARAIIAEMLGTFILMFCISGIIASTKLTGGDALLEYALTAGLTIVVLIFSIGSISGAHVNPAVTIAIAAFGYFPWSRVPLYILAQILGSVLATLMGEFVYGINSDVMETQPSQGSQSAFMVELLATFIVVFVVAAVTQQSQTVGQLSGLVIGMAIRLAVLISGRPVSGGSLNPARSLGPAIVSRNFDNIWLYLTAPVLGAVLGALMYKFLRLQGQPCLATSSPDSDMLSHSLAFGRS</sequence>
<evidence type="ECO:0000256" key="4">
    <source>
        <dbReference type="ARBA" id="ARBA00022989"/>
    </source>
</evidence>
<proteinExistence type="inferred from homology"/>
<dbReference type="InterPro" id="IPR000425">
    <property type="entry name" value="MIP"/>
</dbReference>
<keyword evidence="9" id="KW-1185">Reference proteome</keyword>
<dbReference type="OrthoDB" id="3222at2759"/>
<keyword evidence="4 8" id="KW-1133">Transmembrane helix</keyword>
<feature type="transmembrane region" description="Helical" evidence="8">
    <location>
        <begin position="175"/>
        <end position="197"/>
    </location>
</feature>
<evidence type="ECO:0000313" key="9">
    <source>
        <dbReference type="Proteomes" id="UP000818029"/>
    </source>
</evidence>
<evidence type="ECO:0000256" key="6">
    <source>
        <dbReference type="RuleBase" id="RU000477"/>
    </source>
</evidence>
<evidence type="ECO:0000256" key="8">
    <source>
        <dbReference type="SAM" id="Phobius"/>
    </source>
</evidence>
<comment type="similarity">
    <text evidence="6">Belongs to the MIP/aquaporin (TC 1.A.8) family.</text>
</comment>
<feature type="transmembrane region" description="Helical" evidence="8">
    <location>
        <begin position="65"/>
        <end position="85"/>
    </location>
</feature>
<organism evidence="9 10">
    <name type="scientific">Gossypium hirsutum</name>
    <name type="common">Upland cotton</name>
    <name type="synonym">Gossypium mexicanum</name>
    <dbReference type="NCBI Taxonomy" id="3635"/>
    <lineage>
        <taxon>Eukaryota</taxon>
        <taxon>Viridiplantae</taxon>
        <taxon>Streptophyta</taxon>
        <taxon>Embryophyta</taxon>
        <taxon>Tracheophyta</taxon>
        <taxon>Spermatophyta</taxon>
        <taxon>Magnoliopsida</taxon>
        <taxon>eudicotyledons</taxon>
        <taxon>Gunneridae</taxon>
        <taxon>Pentapetalae</taxon>
        <taxon>rosids</taxon>
        <taxon>malvids</taxon>
        <taxon>Malvales</taxon>
        <taxon>Malvaceae</taxon>
        <taxon>Malvoideae</taxon>
        <taxon>Gossypium</taxon>
    </lineage>
</organism>
<keyword evidence="3 6" id="KW-0812">Transmembrane</keyword>
<dbReference type="Pfam" id="PF00230">
    <property type="entry name" value="MIP"/>
    <property type="match status" value="1"/>
</dbReference>
<dbReference type="PANTHER" id="PTHR45724">
    <property type="entry name" value="AQUAPORIN NIP2-1"/>
    <property type="match status" value="1"/>
</dbReference>
<keyword evidence="5 8" id="KW-0472">Membrane</keyword>
<dbReference type="PANTHER" id="PTHR45724:SF26">
    <property type="entry name" value="AQUAPORIN NIP7-1-RELATED"/>
    <property type="match status" value="1"/>
</dbReference>
<feature type="transmembrane region" description="Helical" evidence="8">
    <location>
        <begin position="204"/>
        <end position="224"/>
    </location>
</feature>
<name>A0A1U8LPX7_GOSHI</name>
<evidence type="ECO:0000256" key="5">
    <source>
        <dbReference type="ARBA" id="ARBA00023136"/>
    </source>
</evidence>
<dbReference type="SUPFAM" id="SSF81338">
    <property type="entry name" value="Aquaporin-like"/>
    <property type="match status" value="1"/>
</dbReference>
<dbReference type="Gene3D" id="1.20.1080.10">
    <property type="entry name" value="Glycerol uptake facilitator protein"/>
    <property type="match status" value="1"/>
</dbReference>
<dbReference type="PROSITE" id="PS00221">
    <property type="entry name" value="MIP"/>
    <property type="match status" value="1"/>
</dbReference>
<reference evidence="10" key="2">
    <citation type="submission" date="2025-08" db="UniProtKB">
        <authorList>
            <consortium name="RefSeq"/>
        </authorList>
    </citation>
    <scope>IDENTIFICATION</scope>
</reference>
<dbReference type="AlphaFoldDB" id="A0A1U8LPX7"/>
<feature type="transmembrane region" description="Helical" evidence="8">
    <location>
        <begin position="141"/>
        <end position="163"/>
    </location>
</feature>
<dbReference type="PRINTS" id="PR00783">
    <property type="entry name" value="MINTRINSICP"/>
</dbReference>
<dbReference type="GeneID" id="107928508"/>
<protein>
    <submittedName>
        <fullName evidence="10">Probable aquaporin NIP7-1 isoform X1</fullName>
    </submittedName>
</protein>
<comment type="subcellular location">
    <subcellularLocation>
        <location evidence="1">Membrane</location>
        <topology evidence="1">Multi-pass membrane protein</topology>
    </subcellularLocation>
</comment>
<dbReference type="PaxDb" id="3635-A0A1U8LPX7"/>
<evidence type="ECO:0000256" key="7">
    <source>
        <dbReference type="SAM" id="MobiDB-lite"/>
    </source>
</evidence>
<accession>A0A1U8LPX7</accession>
<keyword evidence="2 6" id="KW-0813">Transport</keyword>
<dbReference type="InterPro" id="IPR022357">
    <property type="entry name" value="MIP_CS"/>
</dbReference>
<feature type="region of interest" description="Disordered" evidence="7">
    <location>
        <begin position="17"/>
        <end position="36"/>
    </location>
</feature>
<dbReference type="InterPro" id="IPR023271">
    <property type="entry name" value="Aquaporin-like"/>
</dbReference>
<evidence type="ECO:0000256" key="2">
    <source>
        <dbReference type="ARBA" id="ARBA00022448"/>
    </source>
</evidence>
<gene>
    <name evidence="10" type="primary">LOC107928508</name>
</gene>
<dbReference type="GO" id="GO:0016020">
    <property type="term" value="C:membrane"/>
    <property type="evidence" value="ECO:0007669"/>
    <property type="project" value="UniProtKB-SubCell"/>
</dbReference>
<evidence type="ECO:0000313" key="10">
    <source>
        <dbReference type="RefSeq" id="XP_016715239.1"/>
    </source>
</evidence>